<dbReference type="Pfam" id="PF02709">
    <property type="entry name" value="Glyco_transf_7C"/>
    <property type="match status" value="1"/>
</dbReference>
<reference evidence="4 5" key="1">
    <citation type="submission" date="2017-02" db="EMBL/GenBank/DDBJ databases">
        <authorList>
            <person name="Peterson S.W."/>
        </authorList>
    </citation>
    <scope>NUCLEOTIDE SEQUENCE [LARGE SCALE GENOMIC DNA]</scope>
    <source>
        <strain evidence="4 5">DSM 22323</strain>
    </source>
</reference>
<dbReference type="InterPro" id="IPR001173">
    <property type="entry name" value="Glyco_trans_2-like"/>
</dbReference>
<evidence type="ECO:0000313" key="4">
    <source>
        <dbReference type="EMBL" id="SKB97151.1"/>
    </source>
</evidence>
<evidence type="ECO:0000313" key="5">
    <source>
        <dbReference type="Proteomes" id="UP000191112"/>
    </source>
</evidence>
<dbReference type="CDD" id="cd06420">
    <property type="entry name" value="GT2_Chondriotin_Pol_N"/>
    <property type="match status" value="1"/>
</dbReference>
<dbReference type="EMBL" id="FUYZ01000007">
    <property type="protein sequence ID" value="SKB97151.1"/>
    <property type="molecule type" value="Genomic_DNA"/>
</dbReference>
<dbReference type="InterPro" id="IPR050834">
    <property type="entry name" value="Glycosyltransf_2"/>
</dbReference>
<gene>
    <name evidence="4" type="ORF">SAMN05660477_02140</name>
</gene>
<protein>
    <submittedName>
        <fullName evidence="4">Uncharacterized protein</fullName>
    </submittedName>
</protein>
<dbReference type="GO" id="GO:0016740">
    <property type="term" value="F:transferase activity"/>
    <property type="evidence" value="ECO:0007669"/>
    <property type="project" value="UniProtKB-KW"/>
</dbReference>
<dbReference type="RefSeq" id="WP_079667362.1">
    <property type="nucleotide sequence ID" value="NZ_FUYZ01000007.1"/>
</dbReference>
<evidence type="ECO:0000256" key="1">
    <source>
        <dbReference type="ARBA" id="ARBA00022679"/>
    </source>
</evidence>
<feature type="domain" description="Galactosyltransferase C-terminal" evidence="3">
    <location>
        <begin position="165"/>
        <end position="228"/>
    </location>
</feature>
<dbReference type="SUPFAM" id="SSF53448">
    <property type="entry name" value="Nucleotide-diphospho-sugar transferases"/>
    <property type="match status" value="1"/>
</dbReference>
<dbReference type="STRING" id="619805.SAMN05660477_02140"/>
<keyword evidence="1" id="KW-0808">Transferase</keyword>
<dbReference type="InterPro" id="IPR029044">
    <property type="entry name" value="Nucleotide-diphossugar_trans"/>
</dbReference>
<dbReference type="AlphaFoldDB" id="A0A1T5FLS1"/>
<accession>A0A1T5FLS1</accession>
<feature type="domain" description="Glycosyltransferase 2-like" evidence="2">
    <location>
        <begin position="6"/>
        <end position="154"/>
    </location>
</feature>
<proteinExistence type="predicted"/>
<evidence type="ECO:0000259" key="3">
    <source>
        <dbReference type="Pfam" id="PF02709"/>
    </source>
</evidence>
<dbReference type="Pfam" id="PF00535">
    <property type="entry name" value="Glycos_transf_2"/>
    <property type="match status" value="1"/>
</dbReference>
<dbReference type="PANTHER" id="PTHR43685:SF3">
    <property type="entry name" value="SLR2126 PROTEIN"/>
    <property type="match status" value="1"/>
</dbReference>
<dbReference type="Gene3D" id="3.90.550.10">
    <property type="entry name" value="Spore Coat Polysaccharide Biosynthesis Protein SpsA, Chain A"/>
    <property type="match status" value="1"/>
</dbReference>
<evidence type="ECO:0000259" key="2">
    <source>
        <dbReference type="Pfam" id="PF00535"/>
    </source>
</evidence>
<keyword evidence="5" id="KW-1185">Reference proteome</keyword>
<dbReference type="OrthoDB" id="9801954at2"/>
<name>A0A1T5FLS1_9FLAO</name>
<dbReference type="Proteomes" id="UP000191112">
    <property type="component" value="Unassembled WGS sequence"/>
</dbReference>
<organism evidence="4 5">
    <name type="scientific">Soonwooa buanensis</name>
    <dbReference type="NCBI Taxonomy" id="619805"/>
    <lineage>
        <taxon>Bacteria</taxon>
        <taxon>Pseudomonadati</taxon>
        <taxon>Bacteroidota</taxon>
        <taxon>Flavobacteriia</taxon>
        <taxon>Flavobacteriales</taxon>
        <taxon>Weeksellaceae</taxon>
        <taxon>Chryseobacterium group</taxon>
        <taxon>Soonwooa</taxon>
    </lineage>
</organism>
<dbReference type="PANTHER" id="PTHR43685">
    <property type="entry name" value="GLYCOSYLTRANSFERASE"/>
    <property type="match status" value="1"/>
</dbReference>
<sequence length="261" mass="30562">MKFALLISTYNWPSALDKVLQSVQNQTLKPNEILIADDGSKEETKTLIEDWKQKSKIPIKHFWQEDDGFRKTIIMNKAVAGTDADYIVQIDGDIILDKNFIKDHISEKQKGFFLNGSRSLISEENTHKILAEKELRMDWVSKNVKNKINATRFPLMANFFRKDHFKSNNVKGCNFSFWRKDFISVNGYNNDMSGWGHEDIELAARLNNLGVKQRRIKMRAICYHLHHDYFDRKNEQTNFSTYEKVVEEKIVTCKNGYQQSI</sequence>
<dbReference type="InterPro" id="IPR027791">
    <property type="entry name" value="Galactosyl_T_C"/>
</dbReference>